<dbReference type="SMART" id="SM00327">
    <property type="entry name" value="VWA"/>
    <property type="match status" value="1"/>
</dbReference>
<protein>
    <submittedName>
        <fullName evidence="3">Uncharacterized protein</fullName>
    </submittedName>
</protein>
<comment type="caution">
    <text evidence="3">The sequence shown here is derived from an EMBL/GenBank/DDBJ whole genome shotgun (WGS) entry which is preliminary data.</text>
</comment>
<evidence type="ECO:0000313" key="4">
    <source>
        <dbReference type="Proteomes" id="UP000692954"/>
    </source>
</evidence>
<feature type="domain" description="VIT" evidence="2">
    <location>
        <begin position="23"/>
        <end position="154"/>
    </location>
</feature>
<name>A0A8S1P585_9CILI</name>
<organism evidence="3 4">
    <name type="scientific">Paramecium sonneborni</name>
    <dbReference type="NCBI Taxonomy" id="65129"/>
    <lineage>
        <taxon>Eukaryota</taxon>
        <taxon>Sar</taxon>
        <taxon>Alveolata</taxon>
        <taxon>Ciliophora</taxon>
        <taxon>Intramacronucleata</taxon>
        <taxon>Oligohymenophorea</taxon>
        <taxon>Peniculida</taxon>
        <taxon>Parameciidae</taxon>
        <taxon>Paramecium</taxon>
    </lineage>
</organism>
<dbReference type="AlphaFoldDB" id="A0A8S1P585"/>
<reference evidence="3" key="1">
    <citation type="submission" date="2021-01" db="EMBL/GenBank/DDBJ databases">
        <authorList>
            <consortium name="Genoscope - CEA"/>
            <person name="William W."/>
        </authorList>
    </citation>
    <scope>NUCLEOTIDE SEQUENCE</scope>
</reference>
<dbReference type="EMBL" id="CAJJDN010000069">
    <property type="protein sequence ID" value="CAD8098180.1"/>
    <property type="molecule type" value="Genomic_DNA"/>
</dbReference>
<keyword evidence="4" id="KW-1185">Reference proteome</keyword>
<dbReference type="PANTHER" id="PTHR45737">
    <property type="entry name" value="VON WILLEBRAND FACTOR A DOMAIN-CONTAINING PROTEIN 5A"/>
    <property type="match status" value="1"/>
</dbReference>
<evidence type="ECO:0000259" key="1">
    <source>
        <dbReference type="PROSITE" id="PS50234"/>
    </source>
</evidence>
<dbReference type="InterPro" id="IPR002035">
    <property type="entry name" value="VWF_A"/>
</dbReference>
<dbReference type="InterPro" id="IPR013694">
    <property type="entry name" value="VIT"/>
</dbReference>
<proteinExistence type="predicted"/>
<evidence type="ECO:0000313" key="3">
    <source>
        <dbReference type="EMBL" id="CAD8098180.1"/>
    </source>
</evidence>
<dbReference type="Pfam" id="PF13768">
    <property type="entry name" value="VWA_3"/>
    <property type="match status" value="1"/>
</dbReference>
<dbReference type="Pfam" id="PF08487">
    <property type="entry name" value="VIT"/>
    <property type="match status" value="1"/>
</dbReference>
<gene>
    <name evidence="3" type="ORF">PSON_ATCC_30995.1.T0690268</name>
</gene>
<dbReference type="PROSITE" id="PS50234">
    <property type="entry name" value="VWFA"/>
    <property type="match status" value="1"/>
</dbReference>
<sequence>MYNPKLNLPEQKNNRAFWSDQVLPLQICYDVQTKLPIELKQVSYLVKIQPGLAIVQISQTYFTEENKQQSELEYLYTIEQNSAVSQMIVELGDQRMFGLIKELEEARQQYKQGIEDGKTMVLNEQDSKILNIKRVKIGCLKSGVQLKILFEYIQPLQVFLNQFWKLELPPMINASFLTAYQLQGINKDYAQQYLSVMKLVNIQAFKFNYKQHITVIINIEEPLTYANSPTHLINVKQSNVKGQENQVIITPDEDTMLPTKKFELLFSSVNINKPHALLSHTNNDALQKIKYCATLTLIPKFNQYPIDDAYQSYLNGLNLPQQSKIQRGIYIFIIDRSGSMQYGRIKKAKQSLILFLKSLPEDSFFNIISFGSKAQKMFDISQSYNQQSLEQAIKQVQDMEADYGGTDIYNALQIAIYSDNYLMKKNSTETLNVFLLTDGEDSPERIIDLVLKNQKTETRIYTLGIGNGCSEYLVKKLADVGNGKCQLVGDDEEINSKVIDLLEDSLTCYLKGFQLTHNVENVSQIIPDPKSINLLKKNQELTIQILFSKKCKQENLEFKIDCYDPQTNKQIQFQTKLKLNQSQESEYFHKLAAHKLIGYYEKSIKFDEQQINMVKLDQKYITDKDIINLSIQNQILCSKTAFICEVCQNESNIKQLIKNKHVVVKNEENPRIQTSITQKIANFFQSFRSDQNLMQETVCMCANDQELEIDQNFNQYLIPQVNDNYQEISSVNDKEKQKKYELILSHIELIDCVQANGSFLLTQNIKDKLSLQQLTNKQNLQDYIWQTVISLFYLEIFCKSSQSQWQLIFNKAINYLFKQGVDYSIIKNESIQEFEGLFQKANI</sequence>
<accession>A0A8S1P585</accession>
<dbReference type="OrthoDB" id="312927at2759"/>
<dbReference type="PROSITE" id="PS51468">
    <property type="entry name" value="VIT"/>
    <property type="match status" value="1"/>
</dbReference>
<dbReference type="PANTHER" id="PTHR45737:SF6">
    <property type="entry name" value="VON WILLEBRAND FACTOR A DOMAIN-CONTAINING PROTEIN 5A"/>
    <property type="match status" value="1"/>
</dbReference>
<evidence type="ECO:0000259" key="2">
    <source>
        <dbReference type="PROSITE" id="PS51468"/>
    </source>
</evidence>
<feature type="domain" description="VWFA" evidence="1">
    <location>
        <begin position="329"/>
        <end position="506"/>
    </location>
</feature>
<dbReference type="Proteomes" id="UP000692954">
    <property type="component" value="Unassembled WGS sequence"/>
</dbReference>